<dbReference type="AlphaFoldDB" id="A0A2B7YAB3"/>
<accession>A0A2B7YAB3</accession>
<comment type="caution">
    <text evidence="2">The sequence shown here is derived from an EMBL/GenBank/DDBJ whole genome shotgun (WGS) entry which is preliminary data.</text>
</comment>
<proteinExistence type="predicted"/>
<protein>
    <submittedName>
        <fullName evidence="2">Uncharacterized protein</fullName>
    </submittedName>
</protein>
<evidence type="ECO:0000313" key="3">
    <source>
        <dbReference type="Proteomes" id="UP000223968"/>
    </source>
</evidence>
<sequence length="250" mass="28140">MSLLLAIETVQELENHILELNTLLTEAQAASDAQQLSSGDQFADKSLISDTCLPETAWIHNTWLCLPANRDFLGHIESHWRRGQVSFSLNILETLIKKQDINLPERSKLRLLKSAIIFNIYDWQKLMENANAVVELCQASRSSDFSTFCELIGIAHFIRGKSLLAMEEWECASWAFSRATSVPGYRRKAMLLKETAWVKLNGSINDTKIKGGPYSRPSASSESSDWTSVPLAPPEWPRDSVWPFGLGEDL</sequence>
<name>A0A2B7YAB3_9EURO</name>
<feature type="region of interest" description="Disordered" evidence="1">
    <location>
        <begin position="211"/>
        <end position="238"/>
    </location>
</feature>
<reference evidence="2 3" key="1">
    <citation type="submission" date="2017-10" db="EMBL/GenBank/DDBJ databases">
        <title>Comparative genomics in systemic dimorphic fungi from Ajellomycetaceae.</title>
        <authorList>
            <person name="Munoz J.F."/>
            <person name="Mcewen J.G."/>
            <person name="Clay O.K."/>
            <person name="Cuomo C.A."/>
        </authorList>
    </citation>
    <scope>NUCLEOTIDE SEQUENCE [LARGE SCALE GENOMIC DNA]</scope>
    <source>
        <strain evidence="2 3">UAMH5409</strain>
    </source>
</reference>
<dbReference type="Proteomes" id="UP000223968">
    <property type="component" value="Unassembled WGS sequence"/>
</dbReference>
<gene>
    <name evidence="2" type="ORF">AJ79_00536</name>
</gene>
<dbReference type="OrthoDB" id="4337177at2759"/>
<dbReference type="EMBL" id="PDNB01000004">
    <property type="protein sequence ID" value="PGH18466.1"/>
    <property type="molecule type" value="Genomic_DNA"/>
</dbReference>
<organism evidence="2 3">
    <name type="scientific">Helicocarpus griseus UAMH5409</name>
    <dbReference type="NCBI Taxonomy" id="1447875"/>
    <lineage>
        <taxon>Eukaryota</taxon>
        <taxon>Fungi</taxon>
        <taxon>Dikarya</taxon>
        <taxon>Ascomycota</taxon>
        <taxon>Pezizomycotina</taxon>
        <taxon>Eurotiomycetes</taxon>
        <taxon>Eurotiomycetidae</taxon>
        <taxon>Onygenales</taxon>
        <taxon>Ajellomycetaceae</taxon>
        <taxon>Helicocarpus</taxon>
    </lineage>
</organism>
<feature type="compositionally biased region" description="Low complexity" evidence="1">
    <location>
        <begin position="215"/>
        <end position="224"/>
    </location>
</feature>
<evidence type="ECO:0000256" key="1">
    <source>
        <dbReference type="SAM" id="MobiDB-lite"/>
    </source>
</evidence>
<keyword evidence="3" id="KW-1185">Reference proteome</keyword>
<evidence type="ECO:0000313" key="2">
    <source>
        <dbReference type="EMBL" id="PGH18466.1"/>
    </source>
</evidence>